<evidence type="ECO:0000256" key="1">
    <source>
        <dbReference type="SAM" id="MobiDB-lite"/>
    </source>
</evidence>
<evidence type="ECO:0000313" key="3">
    <source>
        <dbReference type="Proteomes" id="UP001151760"/>
    </source>
</evidence>
<feature type="compositionally biased region" description="Basic and acidic residues" evidence="1">
    <location>
        <begin position="15"/>
        <end position="34"/>
    </location>
</feature>
<name>A0ABQ5BN54_9ASTR</name>
<keyword evidence="3" id="KW-1185">Reference proteome</keyword>
<gene>
    <name evidence="2" type="ORF">Tco_0874966</name>
</gene>
<evidence type="ECO:0000313" key="2">
    <source>
        <dbReference type="EMBL" id="GJT16260.1"/>
    </source>
</evidence>
<reference evidence="2" key="2">
    <citation type="submission" date="2022-01" db="EMBL/GenBank/DDBJ databases">
        <authorList>
            <person name="Yamashiro T."/>
            <person name="Shiraishi A."/>
            <person name="Satake H."/>
            <person name="Nakayama K."/>
        </authorList>
    </citation>
    <scope>NUCLEOTIDE SEQUENCE</scope>
</reference>
<protein>
    <submittedName>
        <fullName evidence="2">Uncharacterized protein</fullName>
    </submittedName>
</protein>
<feature type="region of interest" description="Disordered" evidence="1">
    <location>
        <begin position="1"/>
        <end position="51"/>
    </location>
</feature>
<dbReference type="EMBL" id="BQNB010013461">
    <property type="protein sequence ID" value="GJT16260.1"/>
    <property type="molecule type" value="Genomic_DNA"/>
</dbReference>
<feature type="compositionally biased region" description="Polar residues" evidence="1">
    <location>
        <begin position="35"/>
        <end position="44"/>
    </location>
</feature>
<reference evidence="2" key="1">
    <citation type="journal article" date="2022" name="Int. J. Mol. Sci.">
        <title>Draft Genome of Tanacetum Coccineum: Genomic Comparison of Closely Related Tanacetum-Family Plants.</title>
        <authorList>
            <person name="Yamashiro T."/>
            <person name="Shiraishi A."/>
            <person name="Nakayama K."/>
            <person name="Satake H."/>
        </authorList>
    </citation>
    <scope>NUCLEOTIDE SEQUENCE</scope>
</reference>
<comment type="caution">
    <text evidence="2">The sequence shown here is derived from an EMBL/GenBank/DDBJ whole genome shotgun (WGS) entry which is preliminary data.</text>
</comment>
<proteinExistence type="predicted"/>
<dbReference type="Proteomes" id="UP001151760">
    <property type="component" value="Unassembled WGS sequence"/>
</dbReference>
<accession>A0ABQ5BN54</accession>
<organism evidence="2 3">
    <name type="scientific">Tanacetum coccineum</name>
    <dbReference type="NCBI Taxonomy" id="301880"/>
    <lineage>
        <taxon>Eukaryota</taxon>
        <taxon>Viridiplantae</taxon>
        <taxon>Streptophyta</taxon>
        <taxon>Embryophyta</taxon>
        <taxon>Tracheophyta</taxon>
        <taxon>Spermatophyta</taxon>
        <taxon>Magnoliopsida</taxon>
        <taxon>eudicotyledons</taxon>
        <taxon>Gunneridae</taxon>
        <taxon>Pentapetalae</taxon>
        <taxon>asterids</taxon>
        <taxon>campanulids</taxon>
        <taxon>Asterales</taxon>
        <taxon>Asteraceae</taxon>
        <taxon>Asteroideae</taxon>
        <taxon>Anthemideae</taxon>
        <taxon>Anthemidinae</taxon>
        <taxon>Tanacetum</taxon>
    </lineage>
</organism>
<sequence>MKNLLDDSVNFGDQFLHDKPTEDDQEKPKAKEESGSTIPDPSHQTVTTTPPVIPPFAEISSSMPSLLITPPPINTEATTITTSLPEITPFIALQLRVAKLEQEMSEVKKTDLSADVLASIRSQVPTAVDTYLGTKLDDALLKVLERHTADLIKKYSVLPGPESVKNQYLKRVQRDHQSQKGTDEEKQDSTYSIRSKDKSWILEEFDLKSALFSHMNKKKSANKNTTNYRLYHALMEALIADEDAMDKEVANKVKDHKRKHDSDDDEKR</sequence>